<gene>
    <name evidence="7" type="ORF">FHS76_003089</name>
</gene>
<dbReference type="PANTHER" id="PTHR11271">
    <property type="entry name" value="GUANINE DEAMINASE"/>
    <property type="match status" value="1"/>
</dbReference>
<dbReference type="Gene3D" id="2.30.40.10">
    <property type="entry name" value="Urease, subunit C, domain 1"/>
    <property type="match status" value="1"/>
</dbReference>
<dbReference type="GO" id="GO:0046872">
    <property type="term" value="F:metal ion binding"/>
    <property type="evidence" value="ECO:0007669"/>
    <property type="project" value="UniProtKB-KW"/>
</dbReference>
<keyword evidence="3" id="KW-0378">Hydrolase</keyword>
<dbReference type="InterPro" id="IPR055156">
    <property type="entry name" value="HutF-like_N"/>
</dbReference>
<dbReference type="InterPro" id="IPR032466">
    <property type="entry name" value="Metal_Hydrolase"/>
</dbReference>
<dbReference type="SUPFAM" id="SSF51338">
    <property type="entry name" value="Composite domain of metallo-dependent hydrolases"/>
    <property type="match status" value="1"/>
</dbReference>
<name>A0A7W9AYY5_9HYPH</name>
<proteinExistence type="predicted"/>
<dbReference type="EMBL" id="JACIJG010000011">
    <property type="protein sequence ID" value="MBB5703193.1"/>
    <property type="molecule type" value="Genomic_DNA"/>
</dbReference>
<dbReference type="Pfam" id="PF22429">
    <property type="entry name" value="HutF_N"/>
    <property type="match status" value="1"/>
</dbReference>
<evidence type="ECO:0000259" key="5">
    <source>
        <dbReference type="Pfam" id="PF01979"/>
    </source>
</evidence>
<dbReference type="GO" id="GO:0019239">
    <property type="term" value="F:deaminase activity"/>
    <property type="evidence" value="ECO:0007669"/>
    <property type="project" value="TreeGrafter"/>
</dbReference>
<dbReference type="NCBIfam" id="TIGR02022">
    <property type="entry name" value="hutF"/>
    <property type="match status" value="1"/>
</dbReference>
<comment type="cofactor">
    <cofactor evidence="1">
        <name>Zn(2+)</name>
        <dbReference type="ChEBI" id="CHEBI:29105"/>
    </cofactor>
</comment>
<evidence type="ECO:0000313" key="8">
    <source>
        <dbReference type="Proteomes" id="UP000555546"/>
    </source>
</evidence>
<keyword evidence="2" id="KW-0479">Metal-binding</keyword>
<dbReference type="CDD" id="cd01313">
    <property type="entry name" value="Met_dep_hydrolase_E"/>
    <property type="match status" value="1"/>
</dbReference>
<keyword evidence="8" id="KW-1185">Reference proteome</keyword>
<sequence>MSEASSRAHFIHAGQALLETGWAEDVRIGIDGGKIVSLETGAAAGADDERHAAIVSGMPNLHSHAFQYGMAGLTERRGPSADSFWSWRDVMYKFALTMSPEQAEAVALRLYVDMLEAGFTRVGEFHYLHHDRDGAPYANISEMADRIVSAAARAGMGLTLLPVFYAHSTFGGAAPNEGQRRFINDPERFARLVEGCQKALAGFDGAVLGVAPHSLRAVTPEELAVVTKLLPAAPVHIHVAEQVKEVEDCIAWSGKRPVEWLLDNQELSARWCLIHATHMTDAETVDMAGTGAIAGLCPVTEANLGDGAFNATVFASAGGRFGVGSDSNVLIGIGDELRQLEYSLRLRHRARNVLAENAGSTGRAVFGGALTGGHIAMGRAEDGLKPGASADLVSLDVERLPHARGDPILDGWIFAGRGKVGDVWVRGVKQVEGGRHRLRDEAERAFQKAIGELLA</sequence>
<dbReference type="AlphaFoldDB" id="A0A7W9AYY5"/>
<comment type="caution">
    <text evidence="7">The sequence shown here is derived from an EMBL/GenBank/DDBJ whole genome shotgun (WGS) entry which is preliminary data.</text>
</comment>
<dbReference type="RefSeq" id="WP_183654354.1">
    <property type="nucleotide sequence ID" value="NZ_JACIJG010000011.1"/>
</dbReference>
<evidence type="ECO:0000259" key="6">
    <source>
        <dbReference type="Pfam" id="PF22429"/>
    </source>
</evidence>
<dbReference type="InterPro" id="IPR010252">
    <property type="entry name" value="HutF"/>
</dbReference>
<dbReference type="InterPro" id="IPR051607">
    <property type="entry name" value="Metallo-dep_hydrolases"/>
</dbReference>
<evidence type="ECO:0000256" key="4">
    <source>
        <dbReference type="ARBA" id="ARBA00022833"/>
    </source>
</evidence>
<dbReference type="Gene3D" id="3.20.20.140">
    <property type="entry name" value="Metal-dependent hydrolases"/>
    <property type="match status" value="1"/>
</dbReference>
<dbReference type="PANTHER" id="PTHR11271:SF48">
    <property type="entry name" value="AMIDOHYDROLASE-RELATED DOMAIN-CONTAINING PROTEIN"/>
    <property type="match status" value="1"/>
</dbReference>
<dbReference type="Pfam" id="PF01979">
    <property type="entry name" value="Amidohydro_1"/>
    <property type="match status" value="1"/>
</dbReference>
<dbReference type="NCBIfam" id="NF006681">
    <property type="entry name" value="PRK09229.1-2"/>
    <property type="match status" value="1"/>
</dbReference>
<dbReference type="NCBIfam" id="NF006684">
    <property type="entry name" value="PRK09229.1-5"/>
    <property type="match status" value="1"/>
</dbReference>
<dbReference type="InterPro" id="IPR011059">
    <property type="entry name" value="Metal-dep_hydrolase_composite"/>
</dbReference>
<protein>
    <submittedName>
        <fullName evidence="7">Formiminoglutamate deiminase</fullName>
    </submittedName>
</protein>
<keyword evidence="4" id="KW-0862">Zinc</keyword>
<organism evidence="7 8">
    <name type="scientific">Brucella daejeonensis</name>
    <dbReference type="NCBI Taxonomy" id="659015"/>
    <lineage>
        <taxon>Bacteria</taxon>
        <taxon>Pseudomonadati</taxon>
        <taxon>Pseudomonadota</taxon>
        <taxon>Alphaproteobacteria</taxon>
        <taxon>Hyphomicrobiales</taxon>
        <taxon>Brucellaceae</taxon>
        <taxon>Brucella/Ochrobactrum group</taxon>
        <taxon>Brucella</taxon>
    </lineage>
</organism>
<evidence type="ECO:0000256" key="3">
    <source>
        <dbReference type="ARBA" id="ARBA00022801"/>
    </source>
</evidence>
<dbReference type="NCBIfam" id="NF006683">
    <property type="entry name" value="PRK09229.1-4"/>
    <property type="match status" value="1"/>
</dbReference>
<dbReference type="GO" id="GO:0005829">
    <property type="term" value="C:cytosol"/>
    <property type="evidence" value="ECO:0007669"/>
    <property type="project" value="TreeGrafter"/>
</dbReference>
<reference evidence="7 8" key="1">
    <citation type="submission" date="2020-08" db="EMBL/GenBank/DDBJ databases">
        <title>Genomic Encyclopedia of Type Strains, Phase IV (KMG-IV): sequencing the most valuable type-strain genomes for metagenomic binning, comparative biology and taxonomic classification.</title>
        <authorList>
            <person name="Goeker M."/>
        </authorList>
    </citation>
    <scope>NUCLEOTIDE SEQUENCE [LARGE SCALE GENOMIC DNA]</scope>
    <source>
        <strain evidence="7 8">DSM 26944</strain>
    </source>
</reference>
<evidence type="ECO:0000256" key="1">
    <source>
        <dbReference type="ARBA" id="ARBA00001947"/>
    </source>
</evidence>
<evidence type="ECO:0000313" key="7">
    <source>
        <dbReference type="EMBL" id="MBB5703193.1"/>
    </source>
</evidence>
<accession>A0A7W9AYY5</accession>
<feature type="domain" description="Formimidoylglutamate deiminase N-terminal" evidence="6">
    <location>
        <begin position="9"/>
        <end position="52"/>
    </location>
</feature>
<dbReference type="SUPFAM" id="SSF51556">
    <property type="entry name" value="Metallo-dependent hydrolases"/>
    <property type="match status" value="1"/>
</dbReference>
<dbReference type="InterPro" id="IPR006680">
    <property type="entry name" value="Amidohydro-rel"/>
</dbReference>
<dbReference type="Proteomes" id="UP000555546">
    <property type="component" value="Unassembled WGS sequence"/>
</dbReference>
<evidence type="ECO:0000256" key="2">
    <source>
        <dbReference type="ARBA" id="ARBA00022723"/>
    </source>
</evidence>
<feature type="domain" description="Amidohydrolase-related" evidence="5">
    <location>
        <begin position="56"/>
        <end position="427"/>
    </location>
</feature>